<comment type="similarity">
    <text evidence="1">Belongs to the LysR transcriptional regulatory family.</text>
</comment>
<dbReference type="PROSITE" id="PS50931">
    <property type="entry name" value="HTH_LYSR"/>
    <property type="match status" value="1"/>
</dbReference>
<dbReference type="InterPro" id="IPR036390">
    <property type="entry name" value="WH_DNA-bd_sf"/>
</dbReference>
<organism evidence="6 7">
    <name type="scientific">Fructilactobacillus carniphilus</name>
    <dbReference type="NCBI Taxonomy" id="2940297"/>
    <lineage>
        <taxon>Bacteria</taxon>
        <taxon>Bacillati</taxon>
        <taxon>Bacillota</taxon>
        <taxon>Bacilli</taxon>
        <taxon>Lactobacillales</taxon>
        <taxon>Lactobacillaceae</taxon>
        <taxon>Fructilactobacillus</taxon>
    </lineage>
</organism>
<evidence type="ECO:0000313" key="7">
    <source>
        <dbReference type="Proteomes" id="UP001056164"/>
    </source>
</evidence>
<dbReference type="PANTHER" id="PTHR30419:SF8">
    <property type="entry name" value="NITROGEN ASSIMILATION TRANSCRIPTIONAL ACTIVATOR-RELATED"/>
    <property type="match status" value="1"/>
</dbReference>
<dbReference type="Gene3D" id="1.10.10.10">
    <property type="entry name" value="Winged helix-like DNA-binding domain superfamily/Winged helix DNA-binding domain"/>
    <property type="match status" value="1"/>
</dbReference>
<evidence type="ECO:0000256" key="4">
    <source>
        <dbReference type="ARBA" id="ARBA00023163"/>
    </source>
</evidence>
<keyword evidence="2" id="KW-0805">Transcription regulation</keyword>
<evidence type="ECO:0000313" key="6">
    <source>
        <dbReference type="EMBL" id="USS90495.1"/>
    </source>
</evidence>
<dbReference type="PRINTS" id="PR00039">
    <property type="entry name" value="HTHLYSR"/>
</dbReference>
<dbReference type="PANTHER" id="PTHR30419">
    <property type="entry name" value="HTH-TYPE TRANSCRIPTIONAL REGULATOR YBHD"/>
    <property type="match status" value="1"/>
</dbReference>
<evidence type="ECO:0000256" key="1">
    <source>
        <dbReference type="ARBA" id="ARBA00009437"/>
    </source>
</evidence>
<reference evidence="6" key="1">
    <citation type="submission" date="2022-05" db="EMBL/GenBank/DDBJ databases">
        <authorList>
            <person name="Oliphant S.A."/>
            <person name="Watson-Haigh N.S."/>
            <person name="Sumby K.M."/>
            <person name="Gardner J.M."/>
            <person name="Jiranek V."/>
        </authorList>
    </citation>
    <scope>NUCLEOTIDE SEQUENCE</scope>
    <source>
        <strain evidence="6">KI4_A6</strain>
    </source>
</reference>
<keyword evidence="3" id="KW-0238">DNA-binding</keyword>
<dbReference type="SUPFAM" id="SSF46785">
    <property type="entry name" value="Winged helix' DNA-binding domain"/>
    <property type="match status" value="1"/>
</dbReference>
<sequence>MEIRVLRYFLSIVQTGNISKSAQQLHLSQPTISRQIHQLEAELGVPLFVRESGRLTLTRTGTYLAEQAEKIVSLADQTLINAHQHNQLAGLVTIGSGESNHLLELAQIIKHLQQTKPQVHFQITSMDADAVAVELENGTLDFGVMMGAIDTKLYDFKTLHGCGRWGILAPRTSPLAQKESITATDLTDVPLIMSQQQESLNRLNQWWGHSFAPQQIVATYNLLYNASLLVQAGVGYAVCIDKIVNVKESDLTFIPLTPRLDSPAQVVWLKKRSLSPAAQAFKELLVTGESGTES</sequence>
<dbReference type="InterPro" id="IPR050950">
    <property type="entry name" value="HTH-type_LysR_regulators"/>
</dbReference>
<dbReference type="Proteomes" id="UP001056164">
    <property type="component" value="Chromosome"/>
</dbReference>
<accession>A0ABY5BXD7</accession>
<evidence type="ECO:0000259" key="5">
    <source>
        <dbReference type="PROSITE" id="PS50931"/>
    </source>
</evidence>
<dbReference type="Gene3D" id="3.40.190.290">
    <property type="match status" value="1"/>
</dbReference>
<proteinExistence type="inferred from homology"/>
<dbReference type="RefSeq" id="WP_252795011.1">
    <property type="nucleotide sequence ID" value="NZ_CP097121.1"/>
</dbReference>
<dbReference type="CDD" id="cd05466">
    <property type="entry name" value="PBP2_LTTR_substrate"/>
    <property type="match status" value="1"/>
</dbReference>
<dbReference type="InterPro" id="IPR005119">
    <property type="entry name" value="LysR_subst-bd"/>
</dbReference>
<evidence type="ECO:0000256" key="2">
    <source>
        <dbReference type="ARBA" id="ARBA00023015"/>
    </source>
</evidence>
<name>A0ABY5BXD7_9LACO</name>
<dbReference type="SUPFAM" id="SSF53850">
    <property type="entry name" value="Periplasmic binding protein-like II"/>
    <property type="match status" value="1"/>
</dbReference>
<keyword evidence="7" id="KW-1185">Reference proteome</keyword>
<keyword evidence="4" id="KW-0804">Transcription</keyword>
<feature type="domain" description="HTH lysR-type" evidence="5">
    <location>
        <begin position="1"/>
        <end position="58"/>
    </location>
</feature>
<protein>
    <submittedName>
        <fullName evidence="6">LysR family transcriptional regulator</fullName>
    </submittedName>
</protein>
<dbReference type="InterPro" id="IPR000847">
    <property type="entry name" value="LysR_HTH_N"/>
</dbReference>
<dbReference type="InterPro" id="IPR036388">
    <property type="entry name" value="WH-like_DNA-bd_sf"/>
</dbReference>
<dbReference type="Pfam" id="PF00126">
    <property type="entry name" value="HTH_1"/>
    <property type="match status" value="1"/>
</dbReference>
<dbReference type="Pfam" id="PF03466">
    <property type="entry name" value="LysR_substrate"/>
    <property type="match status" value="1"/>
</dbReference>
<dbReference type="EMBL" id="CP097121">
    <property type="protein sequence ID" value="USS90495.1"/>
    <property type="molecule type" value="Genomic_DNA"/>
</dbReference>
<evidence type="ECO:0000256" key="3">
    <source>
        <dbReference type="ARBA" id="ARBA00023125"/>
    </source>
</evidence>
<gene>
    <name evidence="6" type="ORF">M3M37_06555</name>
</gene>